<sequence length="216" mass="25378">MTFFELNFIYICNRMNVRFRDINEKKAAIFNTTIALIGEHGFHGTSMSMIAKSAQVATGTIYHYFPSKDCLIEELHLECKKFLNGQIFENISEIKDYKEKFFTIWKRFIHYGLMQPDMFGFLEQFYSSPYMENIKEKFRHSAISENNIHDFLVEGVKSKQLKDLDINILLTAYIGVATSTIRIILYAKVNYTETHFDQLIQIVWDGVSNENKYEVQ</sequence>
<dbReference type="Proteomes" id="UP000254893">
    <property type="component" value="Unassembled WGS sequence"/>
</dbReference>
<dbReference type="PANTHER" id="PTHR43479">
    <property type="entry name" value="ACREF/ENVCD OPERON REPRESSOR-RELATED"/>
    <property type="match status" value="1"/>
</dbReference>
<dbReference type="Pfam" id="PF22604">
    <property type="entry name" value="TetR_HI_0893_C"/>
    <property type="match status" value="1"/>
</dbReference>
<dbReference type="InterPro" id="IPR054422">
    <property type="entry name" value="TetR-like_HI_0893_C"/>
</dbReference>
<dbReference type="InterPro" id="IPR023772">
    <property type="entry name" value="DNA-bd_HTH_TetR-type_CS"/>
</dbReference>
<dbReference type="SUPFAM" id="SSF48498">
    <property type="entry name" value="Tetracyclin repressor-like, C-terminal domain"/>
    <property type="match status" value="1"/>
</dbReference>
<dbReference type="Gene3D" id="1.10.357.10">
    <property type="entry name" value="Tetracycline Repressor, domain 2"/>
    <property type="match status" value="1"/>
</dbReference>
<evidence type="ECO:0000259" key="3">
    <source>
        <dbReference type="PROSITE" id="PS50977"/>
    </source>
</evidence>
<name>A0A380BIG5_SPHSI</name>
<dbReference type="PANTHER" id="PTHR43479:SF11">
    <property type="entry name" value="ACREF_ENVCD OPERON REPRESSOR-RELATED"/>
    <property type="match status" value="1"/>
</dbReference>
<proteinExistence type="predicted"/>
<dbReference type="AlphaFoldDB" id="A0A380BIG5"/>
<dbReference type="PROSITE" id="PS01081">
    <property type="entry name" value="HTH_TETR_1"/>
    <property type="match status" value="1"/>
</dbReference>
<dbReference type="PROSITE" id="PS50977">
    <property type="entry name" value="HTH_TETR_2"/>
    <property type="match status" value="1"/>
</dbReference>
<dbReference type="InterPro" id="IPR009057">
    <property type="entry name" value="Homeodomain-like_sf"/>
</dbReference>
<protein>
    <submittedName>
        <fullName evidence="4">HTH-type transcriptional repressor Bm3R1</fullName>
    </submittedName>
</protein>
<evidence type="ECO:0000313" key="4">
    <source>
        <dbReference type="EMBL" id="SUJ01920.1"/>
    </source>
</evidence>
<evidence type="ECO:0000256" key="1">
    <source>
        <dbReference type="ARBA" id="ARBA00023125"/>
    </source>
</evidence>
<feature type="domain" description="HTH tetR-type" evidence="3">
    <location>
        <begin position="23"/>
        <end position="83"/>
    </location>
</feature>
<dbReference type="InterPro" id="IPR001647">
    <property type="entry name" value="HTH_TetR"/>
</dbReference>
<dbReference type="PRINTS" id="PR00455">
    <property type="entry name" value="HTHTETR"/>
</dbReference>
<reference evidence="4 5" key="1">
    <citation type="submission" date="2018-06" db="EMBL/GenBank/DDBJ databases">
        <authorList>
            <consortium name="Pathogen Informatics"/>
            <person name="Doyle S."/>
        </authorList>
    </citation>
    <scope>NUCLEOTIDE SEQUENCE [LARGE SCALE GENOMIC DNA]</scope>
    <source>
        <strain evidence="4 5">NCTC11388</strain>
    </source>
</reference>
<feature type="DNA-binding region" description="H-T-H motif" evidence="2">
    <location>
        <begin position="46"/>
        <end position="65"/>
    </location>
</feature>
<keyword evidence="1 2" id="KW-0238">DNA-binding</keyword>
<dbReference type="InterPro" id="IPR036271">
    <property type="entry name" value="Tet_transcr_reg_TetR-rel_C_sf"/>
</dbReference>
<dbReference type="InterPro" id="IPR050624">
    <property type="entry name" value="HTH-type_Tx_Regulator"/>
</dbReference>
<dbReference type="EMBL" id="UGYW01000002">
    <property type="protein sequence ID" value="SUJ01920.1"/>
    <property type="molecule type" value="Genomic_DNA"/>
</dbReference>
<accession>A0A380BIG5</accession>
<organism evidence="4 5">
    <name type="scientific">Sphingobacterium spiritivorum</name>
    <name type="common">Flavobacterium spiritivorum</name>
    <dbReference type="NCBI Taxonomy" id="258"/>
    <lineage>
        <taxon>Bacteria</taxon>
        <taxon>Pseudomonadati</taxon>
        <taxon>Bacteroidota</taxon>
        <taxon>Sphingobacteriia</taxon>
        <taxon>Sphingobacteriales</taxon>
        <taxon>Sphingobacteriaceae</taxon>
        <taxon>Sphingobacterium</taxon>
    </lineage>
</organism>
<dbReference type="SUPFAM" id="SSF46689">
    <property type="entry name" value="Homeodomain-like"/>
    <property type="match status" value="1"/>
</dbReference>
<evidence type="ECO:0000256" key="2">
    <source>
        <dbReference type="PROSITE-ProRule" id="PRU00335"/>
    </source>
</evidence>
<gene>
    <name evidence="4" type="primary">bm3R1</name>
    <name evidence="4" type="ORF">NCTC11388_00899</name>
</gene>
<dbReference type="GO" id="GO:0003677">
    <property type="term" value="F:DNA binding"/>
    <property type="evidence" value="ECO:0007669"/>
    <property type="project" value="UniProtKB-UniRule"/>
</dbReference>
<dbReference type="Pfam" id="PF00440">
    <property type="entry name" value="TetR_N"/>
    <property type="match status" value="1"/>
</dbReference>
<evidence type="ECO:0000313" key="5">
    <source>
        <dbReference type="Proteomes" id="UP000254893"/>
    </source>
</evidence>